<comment type="caution">
    <text evidence="1">The sequence shown here is derived from an EMBL/GenBank/DDBJ whole genome shotgun (WGS) entry which is preliminary data.</text>
</comment>
<organism evidence="1 2">
    <name type="scientific">Gossypium stocksii</name>
    <dbReference type="NCBI Taxonomy" id="47602"/>
    <lineage>
        <taxon>Eukaryota</taxon>
        <taxon>Viridiplantae</taxon>
        <taxon>Streptophyta</taxon>
        <taxon>Embryophyta</taxon>
        <taxon>Tracheophyta</taxon>
        <taxon>Spermatophyta</taxon>
        <taxon>Magnoliopsida</taxon>
        <taxon>eudicotyledons</taxon>
        <taxon>Gunneridae</taxon>
        <taxon>Pentapetalae</taxon>
        <taxon>rosids</taxon>
        <taxon>malvids</taxon>
        <taxon>Malvales</taxon>
        <taxon>Malvaceae</taxon>
        <taxon>Malvoideae</taxon>
        <taxon>Gossypium</taxon>
    </lineage>
</organism>
<gene>
    <name evidence="1" type="ORF">J1N35_025578</name>
</gene>
<sequence>MTIFEPSMSKWGSSKVTAKVPIEYERVVATPKFKQRKVSVARDFPSGCGRTTVFEPLMSKEGSSKVTAKVSTEYERVAATLNFKRCKVSAIWDFSPRCGRVTTSNFELSRQIAIDQSSQDKS</sequence>
<dbReference type="Proteomes" id="UP000828251">
    <property type="component" value="Unassembled WGS sequence"/>
</dbReference>
<name>A0A9D3V7C0_9ROSI</name>
<proteinExistence type="predicted"/>
<protein>
    <submittedName>
        <fullName evidence="1">Uncharacterized protein</fullName>
    </submittedName>
</protein>
<reference evidence="1 2" key="1">
    <citation type="journal article" date="2021" name="Plant Biotechnol. J.">
        <title>Multi-omics assisted identification of the key and species-specific regulatory components of drought-tolerant mechanisms in Gossypium stocksii.</title>
        <authorList>
            <person name="Yu D."/>
            <person name="Ke L."/>
            <person name="Zhang D."/>
            <person name="Wu Y."/>
            <person name="Sun Y."/>
            <person name="Mei J."/>
            <person name="Sun J."/>
            <person name="Sun Y."/>
        </authorList>
    </citation>
    <scope>NUCLEOTIDE SEQUENCE [LARGE SCALE GENOMIC DNA]</scope>
    <source>
        <strain evidence="2">cv. E1</strain>
        <tissue evidence="1">Leaf</tissue>
    </source>
</reference>
<evidence type="ECO:0000313" key="1">
    <source>
        <dbReference type="EMBL" id="KAH1073250.1"/>
    </source>
</evidence>
<keyword evidence="2" id="KW-1185">Reference proteome</keyword>
<dbReference type="EMBL" id="JAIQCV010000008">
    <property type="protein sequence ID" value="KAH1073250.1"/>
    <property type="molecule type" value="Genomic_DNA"/>
</dbReference>
<accession>A0A9D3V7C0</accession>
<dbReference type="AlphaFoldDB" id="A0A9D3V7C0"/>
<evidence type="ECO:0000313" key="2">
    <source>
        <dbReference type="Proteomes" id="UP000828251"/>
    </source>
</evidence>